<evidence type="ECO:0000313" key="4">
    <source>
        <dbReference type="Proteomes" id="UP000316343"/>
    </source>
</evidence>
<keyword evidence="1" id="KW-0812">Transmembrane</keyword>
<keyword evidence="4" id="KW-1185">Reference proteome</keyword>
<dbReference type="OrthoDB" id="9808690at2"/>
<dbReference type="Proteomes" id="UP000316343">
    <property type="component" value="Unassembled WGS sequence"/>
</dbReference>
<feature type="transmembrane region" description="Helical" evidence="1">
    <location>
        <begin position="50"/>
        <end position="74"/>
    </location>
</feature>
<protein>
    <submittedName>
        <fullName evidence="3">DUF1648 domain-containing protein</fullName>
    </submittedName>
</protein>
<proteinExistence type="predicted"/>
<feature type="transmembrane region" description="Helical" evidence="1">
    <location>
        <begin position="191"/>
        <end position="212"/>
    </location>
</feature>
<dbReference type="InterPro" id="IPR026272">
    <property type="entry name" value="SdpI"/>
</dbReference>
<dbReference type="AlphaFoldDB" id="A0A547PDF7"/>
<accession>A0A547PDF7</accession>
<gene>
    <name evidence="3" type="ORF">FGU71_10045</name>
</gene>
<evidence type="ECO:0000256" key="1">
    <source>
        <dbReference type="SAM" id="Phobius"/>
    </source>
</evidence>
<dbReference type="InterPro" id="IPR012867">
    <property type="entry name" value="DUF1648"/>
</dbReference>
<comment type="caution">
    <text evidence="3">The sequence shown here is derived from an EMBL/GenBank/DDBJ whole genome shotgun (WGS) entry which is preliminary data.</text>
</comment>
<dbReference type="RefSeq" id="WP_142788440.1">
    <property type="nucleotide sequence ID" value="NZ_VHJK01000001.1"/>
</dbReference>
<evidence type="ECO:0000259" key="2">
    <source>
        <dbReference type="Pfam" id="PF07853"/>
    </source>
</evidence>
<dbReference type="GO" id="GO:0009636">
    <property type="term" value="P:response to toxic substance"/>
    <property type="evidence" value="ECO:0007669"/>
    <property type="project" value="TreeGrafter"/>
</dbReference>
<name>A0A547PDF7_9SPHN</name>
<dbReference type="PIRSF" id="PIRSF038959">
    <property type="entry name" value="SdpI"/>
    <property type="match status" value="1"/>
</dbReference>
<feature type="transmembrane region" description="Helical" evidence="1">
    <location>
        <begin position="168"/>
        <end position="185"/>
    </location>
</feature>
<organism evidence="3 4">
    <name type="scientific">Erythrobacter insulae</name>
    <dbReference type="NCBI Taxonomy" id="2584124"/>
    <lineage>
        <taxon>Bacteria</taxon>
        <taxon>Pseudomonadati</taxon>
        <taxon>Pseudomonadota</taxon>
        <taxon>Alphaproteobacteria</taxon>
        <taxon>Sphingomonadales</taxon>
        <taxon>Erythrobacteraceae</taxon>
        <taxon>Erythrobacter/Porphyrobacter group</taxon>
        <taxon>Erythrobacter</taxon>
    </lineage>
</organism>
<dbReference type="Pfam" id="PF07853">
    <property type="entry name" value="DUF1648"/>
    <property type="match status" value="1"/>
</dbReference>
<dbReference type="EMBL" id="VHJK01000001">
    <property type="protein sequence ID" value="TRD12167.1"/>
    <property type="molecule type" value="Genomic_DNA"/>
</dbReference>
<dbReference type="PANTHER" id="PTHR37810:SF5">
    <property type="entry name" value="IMMUNITY PROTEIN SDPI"/>
    <property type="match status" value="1"/>
</dbReference>
<evidence type="ECO:0000313" key="3">
    <source>
        <dbReference type="EMBL" id="TRD12167.1"/>
    </source>
</evidence>
<sequence>MRSRTLLIVSAVIAAAMVVFAFLAEARLPAGAELPVHWDATGTPDNFAPALQALLLPPIVVAAIAILFSIIPALEPLQEKLDGSAPLLRAVWIAMLFLMIVVQATIGLPAFGLGLPVDAVVMGVGVLLVVIGNFLPKSRPGFFVGIRTPWAITDTDNWIATHRLGGKLMMLAGACVILSAVLPLGPELSAIVVIGSVLCAALIPTIYSWWLWQSGGGAKTGDQE</sequence>
<feature type="transmembrane region" description="Helical" evidence="1">
    <location>
        <begin position="86"/>
        <end position="106"/>
    </location>
</feature>
<feature type="transmembrane region" description="Helical" evidence="1">
    <location>
        <begin position="112"/>
        <end position="135"/>
    </location>
</feature>
<keyword evidence="1" id="KW-1133">Transmembrane helix</keyword>
<dbReference type="InterPro" id="IPR025962">
    <property type="entry name" value="SdpI/YhfL"/>
</dbReference>
<dbReference type="PANTHER" id="PTHR37810">
    <property type="entry name" value="IMMUNITY PROTEIN SDPI"/>
    <property type="match status" value="1"/>
</dbReference>
<reference evidence="3 4" key="1">
    <citation type="submission" date="2019-06" db="EMBL/GenBank/DDBJ databases">
        <title>Erythrobacter insulae sp. nov., isolated from a tidal flat.</title>
        <authorList>
            <person name="Yoon J.-H."/>
        </authorList>
    </citation>
    <scope>NUCLEOTIDE SEQUENCE [LARGE SCALE GENOMIC DNA]</scope>
    <source>
        <strain evidence="3 4">JBTF-M21</strain>
    </source>
</reference>
<keyword evidence="1" id="KW-0472">Membrane</keyword>
<dbReference type="Pfam" id="PF13630">
    <property type="entry name" value="SdpI"/>
    <property type="match status" value="1"/>
</dbReference>
<feature type="domain" description="DUF1648" evidence="2">
    <location>
        <begin position="12"/>
        <end position="60"/>
    </location>
</feature>